<name>A0A9X4ADJ8_LACAM</name>
<gene>
    <name evidence="1" type="ORF">ODV15_07915</name>
</gene>
<proteinExistence type="predicted"/>
<evidence type="ECO:0000313" key="2">
    <source>
        <dbReference type="Proteomes" id="UP001143700"/>
    </source>
</evidence>
<reference evidence="1" key="2">
    <citation type="submission" date="2022-10" db="EMBL/GenBank/DDBJ databases">
        <authorList>
            <person name="Kostovova I."/>
            <person name="Moravkova M."/>
            <person name="Pechar R."/>
        </authorList>
    </citation>
    <scope>NUCLEOTIDE SEQUENCE</scope>
    <source>
        <strain evidence="1">M356A</strain>
    </source>
</reference>
<dbReference type="RefSeq" id="WP_271870447.1">
    <property type="nucleotide sequence ID" value="NZ_JAOTGU010000011.1"/>
</dbReference>
<evidence type="ECO:0000313" key="1">
    <source>
        <dbReference type="EMBL" id="MDB6262473.1"/>
    </source>
</evidence>
<organism evidence="1 2">
    <name type="scientific">Lactobacillus amylovorus</name>
    <dbReference type="NCBI Taxonomy" id="1604"/>
    <lineage>
        <taxon>Bacteria</taxon>
        <taxon>Bacillati</taxon>
        <taxon>Bacillota</taxon>
        <taxon>Bacilli</taxon>
        <taxon>Lactobacillales</taxon>
        <taxon>Lactobacillaceae</taxon>
        <taxon>Lactobacillus</taxon>
    </lineage>
</organism>
<protein>
    <submittedName>
        <fullName evidence="1">Uncharacterized protein</fullName>
    </submittedName>
</protein>
<dbReference type="AlphaFoldDB" id="A0A9X4ADJ8"/>
<reference evidence="1" key="1">
    <citation type="journal article" date="2022" name="Microorganisms">
        <title>Antibiotic Susceptibility, Resistance Gene Determinants and Corresponding Genomic Regions in Lactobacillus amylovorus Isolates Derived from Wild Boars and Domestic Pigs.</title>
        <authorList>
            <person name="Moravkova M."/>
            <person name="Kostovova I."/>
            <person name="Kavanova K."/>
            <person name="Pechar R."/>
            <person name="Stanek S."/>
            <person name="Brychta A."/>
            <person name="Zeman M."/>
            <person name="Kubasova T."/>
        </authorList>
    </citation>
    <scope>NUCLEOTIDE SEQUENCE</scope>
    <source>
        <strain evidence="1">M356A</strain>
    </source>
</reference>
<accession>A0A9X4ADJ8</accession>
<sequence>MKINVFSFDADVMYARKYLPTKKCRNVRTMTMLASHQFHVRKISSKEAPVAFKVTAFEANRTIRLFNGTLYGTIIQRGGYRFDDFLQPLLWEVKRQYQSLVHKQAPNGDMANYFVDRPYDMNKSVTLSDTFDENCQKIQEHLDQKFLLIDGELWVKTEEPRYEVVTMGLGHNHGGTAMFIEYDYNENISNDNYFRADQFKEAYDYAIKVAENRGDTDDVARFKEELKTRKLLNYIEVCIPEAVGLDPKKDAGKGNPLLNEMEDAISGSPDKQSAALGVFLTALTHLK</sequence>
<comment type="caution">
    <text evidence="1">The sequence shown here is derived from an EMBL/GenBank/DDBJ whole genome shotgun (WGS) entry which is preliminary data.</text>
</comment>
<dbReference type="EMBL" id="JAOTGU010000011">
    <property type="protein sequence ID" value="MDB6262473.1"/>
    <property type="molecule type" value="Genomic_DNA"/>
</dbReference>
<dbReference type="Proteomes" id="UP001143700">
    <property type="component" value="Unassembled WGS sequence"/>
</dbReference>